<dbReference type="GO" id="GO:0009395">
    <property type="term" value="P:phospholipid catabolic process"/>
    <property type="evidence" value="ECO:0007669"/>
    <property type="project" value="TreeGrafter"/>
</dbReference>
<dbReference type="InterPro" id="IPR036365">
    <property type="entry name" value="PGBD-like_sf"/>
</dbReference>
<keyword evidence="6" id="KW-0378">Hydrolase</keyword>
<dbReference type="PROSITE" id="PS50035">
    <property type="entry name" value="PLD"/>
    <property type="match status" value="1"/>
</dbReference>
<keyword evidence="11" id="KW-1185">Reference proteome</keyword>
<dbReference type="InterPro" id="IPR001736">
    <property type="entry name" value="PLipase_D/transphosphatidylase"/>
</dbReference>
<comment type="subcellular location">
    <subcellularLocation>
        <location evidence="2">Secreted</location>
    </subcellularLocation>
</comment>
<evidence type="ECO:0000259" key="9">
    <source>
        <dbReference type="PROSITE" id="PS50035"/>
    </source>
</evidence>
<evidence type="ECO:0000256" key="3">
    <source>
        <dbReference type="ARBA" id="ARBA00018392"/>
    </source>
</evidence>
<evidence type="ECO:0000313" key="11">
    <source>
        <dbReference type="Proteomes" id="UP000229081"/>
    </source>
</evidence>
<dbReference type="InterPro" id="IPR025202">
    <property type="entry name" value="PLD-like_dom"/>
</dbReference>
<accession>A0A2K8MIA0</accession>
<dbReference type="KEGG" id="sphc:CVN68_01960"/>
<dbReference type="PANTHER" id="PTHR18896">
    <property type="entry name" value="PHOSPHOLIPASE D"/>
    <property type="match status" value="1"/>
</dbReference>
<dbReference type="GO" id="GO:0005886">
    <property type="term" value="C:plasma membrane"/>
    <property type="evidence" value="ECO:0007669"/>
    <property type="project" value="TreeGrafter"/>
</dbReference>
<dbReference type="SMART" id="SM00155">
    <property type="entry name" value="PLDc"/>
    <property type="match status" value="2"/>
</dbReference>
<dbReference type="RefSeq" id="WP_100280712.1">
    <property type="nucleotide sequence ID" value="NZ_CP024923.1"/>
</dbReference>
<reference evidence="10 11" key="1">
    <citation type="submission" date="2017-11" db="EMBL/GenBank/DDBJ databases">
        <title>Complete genome sequence of Sphingomonas sp. Strain Cra20, a psychrotolerant potential plant growth promoting rhizobacteria.</title>
        <authorList>
            <person name="Luo Y."/>
        </authorList>
    </citation>
    <scope>NUCLEOTIDE SEQUENCE [LARGE SCALE GENOMIC DNA]</scope>
    <source>
        <strain evidence="10 11">Cra20</strain>
    </source>
</reference>
<evidence type="ECO:0000256" key="4">
    <source>
        <dbReference type="ARBA" id="ARBA00022525"/>
    </source>
</evidence>
<dbReference type="SUPFAM" id="SSF56024">
    <property type="entry name" value="Phospholipase D/nuclease"/>
    <property type="match status" value="2"/>
</dbReference>
<evidence type="ECO:0000256" key="6">
    <source>
        <dbReference type="ARBA" id="ARBA00022801"/>
    </source>
</evidence>
<dbReference type="Gene3D" id="3.30.870.10">
    <property type="entry name" value="Endonuclease Chain A"/>
    <property type="match status" value="2"/>
</dbReference>
<dbReference type="GO" id="GO:0005576">
    <property type="term" value="C:extracellular region"/>
    <property type="evidence" value="ECO:0007669"/>
    <property type="project" value="UniProtKB-SubCell"/>
</dbReference>
<comment type="function">
    <text evidence="1">Could be a virulence factor.</text>
</comment>
<dbReference type="PANTHER" id="PTHR18896:SF60">
    <property type="entry name" value="PHOSPHOLIPASE D"/>
    <property type="match status" value="1"/>
</dbReference>
<dbReference type="Pfam" id="PF13091">
    <property type="entry name" value="PLDc_2"/>
    <property type="match status" value="1"/>
</dbReference>
<evidence type="ECO:0000256" key="8">
    <source>
        <dbReference type="ARBA" id="ARBA00029594"/>
    </source>
</evidence>
<dbReference type="SUPFAM" id="SSF47090">
    <property type="entry name" value="PGBD-like"/>
    <property type="match status" value="1"/>
</dbReference>
<dbReference type="OrthoDB" id="8828485at2"/>
<dbReference type="EMBL" id="CP024923">
    <property type="protein sequence ID" value="ATY30901.1"/>
    <property type="molecule type" value="Genomic_DNA"/>
</dbReference>
<evidence type="ECO:0000256" key="1">
    <source>
        <dbReference type="ARBA" id="ARBA00003145"/>
    </source>
</evidence>
<keyword evidence="5" id="KW-0677">Repeat</keyword>
<evidence type="ECO:0000256" key="5">
    <source>
        <dbReference type="ARBA" id="ARBA00022737"/>
    </source>
</evidence>
<proteinExistence type="predicted"/>
<dbReference type="Gene3D" id="1.10.101.10">
    <property type="entry name" value="PGBD-like superfamily/PGBD"/>
    <property type="match status" value="1"/>
</dbReference>
<dbReference type="Proteomes" id="UP000229081">
    <property type="component" value="Chromosome"/>
</dbReference>
<evidence type="ECO:0000256" key="2">
    <source>
        <dbReference type="ARBA" id="ARBA00004613"/>
    </source>
</evidence>
<protein>
    <recommendedName>
        <fullName evidence="3">Phospholipase D</fullName>
    </recommendedName>
    <alternativeName>
        <fullName evidence="8">Choline phosphatase</fullName>
    </alternativeName>
</protein>
<name>A0A2K8MIA0_9SPHN</name>
<dbReference type="InterPro" id="IPR036366">
    <property type="entry name" value="PGBDSf"/>
</dbReference>
<organism evidence="10 11">
    <name type="scientific">Sphingomonas psychrotolerans</name>
    <dbReference type="NCBI Taxonomy" id="1327635"/>
    <lineage>
        <taxon>Bacteria</taxon>
        <taxon>Pseudomonadati</taxon>
        <taxon>Pseudomonadota</taxon>
        <taxon>Alphaproteobacteria</taxon>
        <taxon>Sphingomonadales</taxon>
        <taxon>Sphingomonadaceae</taxon>
        <taxon>Sphingomonas</taxon>
    </lineage>
</organism>
<evidence type="ECO:0000256" key="7">
    <source>
        <dbReference type="ARBA" id="ARBA00023098"/>
    </source>
</evidence>
<dbReference type="GO" id="GO:0004630">
    <property type="term" value="F:phospholipase D activity"/>
    <property type="evidence" value="ECO:0007669"/>
    <property type="project" value="TreeGrafter"/>
</dbReference>
<dbReference type="InterPro" id="IPR015679">
    <property type="entry name" value="PLipase_D_fam"/>
</dbReference>
<feature type="domain" description="PLD phosphodiesterase" evidence="9">
    <location>
        <begin position="606"/>
        <end position="633"/>
    </location>
</feature>
<dbReference type="AlphaFoldDB" id="A0A2K8MIA0"/>
<keyword evidence="4" id="KW-0964">Secreted</keyword>
<sequence>MTDTRSTFGTGGVAAATIHDHLADPFMHVVAWPGRRVDRPLLGGDVVVRQPLGGIRRSFILTAPVEAGAREAEAIDVEALAAGRPGSVSIGLCGPDRLLHRDLTVIRPLGEAELDFAAETLPPPTARPTIRTGSRGPAVIDAQQRLNEVHADRRARGESGIADCPLATDGIFGAHTRAATVSFQRVAFPGQPSERDGIIGPRTWTALLARTGRRPGPSVRQLNPSRWDAILRPLATGRTVLRAGNAVAALIDGNATFNAMAADMGATSGERDFIYLLGWDNFDTFALGAASSFRDIYTAAAGRGVEVAAMLWDQFGIVTAADRSATEVVNHVNALRGGKAIKDDLTTNHTTASTVRLAIAAALAGLNHRLIPVIFRIIEPDIARLTGSHHQKVLVVKRGEVLVGYCGGIDMNPNRVRVVDADAGQPHHDTHCRIIGPSAHDLLSTFVSRWRHHPGSSRFGGLRGDGVPVPAAIASPSPTDAPFGGPLSVMIARTFNPVHPAPPLVVAERGIKPALLAAIANARRFIYCEDQYLLDLDTATALIAAVPRLEHVTILIPGNPITDVPFGKEYRRDFVGMIDALLPGANRAKLGVFQLTTSQSAPTFGDHTYVHSKSWVFDDELAVIGTANCNRRSYTFDSEVDAFIFEDNRREGDTRPTFAQRYRMALWQHHLGVGASAVTNGVASARLWRAAARPASARVIEFDHRLPTGFTSIAGLRQAVMNRGADRLRDIVDPVT</sequence>
<gene>
    <name evidence="10" type="ORF">CVN68_01960</name>
</gene>
<keyword evidence="7" id="KW-0443">Lipid metabolism</keyword>
<evidence type="ECO:0000313" key="10">
    <source>
        <dbReference type="EMBL" id="ATY30901.1"/>
    </source>
</evidence>